<dbReference type="AlphaFoldDB" id="A0A8H5BQ75"/>
<accession>A0A8H5BQ75</accession>
<dbReference type="OrthoDB" id="3046728at2759"/>
<reference evidence="1 2" key="1">
    <citation type="journal article" date="2020" name="ISME J.">
        <title>Uncovering the hidden diversity of litter-decomposition mechanisms in mushroom-forming fungi.</title>
        <authorList>
            <person name="Floudas D."/>
            <person name="Bentzer J."/>
            <person name="Ahren D."/>
            <person name="Johansson T."/>
            <person name="Persson P."/>
            <person name="Tunlid A."/>
        </authorList>
    </citation>
    <scope>NUCLEOTIDE SEQUENCE [LARGE SCALE GENOMIC DNA]</scope>
    <source>
        <strain evidence="1 2">CBS 101986</strain>
    </source>
</reference>
<proteinExistence type="predicted"/>
<evidence type="ECO:0000313" key="1">
    <source>
        <dbReference type="EMBL" id="KAF5327046.1"/>
    </source>
</evidence>
<dbReference type="EMBL" id="JAACJJ010000014">
    <property type="protein sequence ID" value="KAF5327046.1"/>
    <property type="molecule type" value="Genomic_DNA"/>
</dbReference>
<dbReference type="Proteomes" id="UP000567179">
    <property type="component" value="Unassembled WGS sequence"/>
</dbReference>
<organism evidence="1 2">
    <name type="scientific">Psilocybe cf. subviscida</name>
    <dbReference type="NCBI Taxonomy" id="2480587"/>
    <lineage>
        <taxon>Eukaryota</taxon>
        <taxon>Fungi</taxon>
        <taxon>Dikarya</taxon>
        <taxon>Basidiomycota</taxon>
        <taxon>Agaricomycotina</taxon>
        <taxon>Agaricomycetes</taxon>
        <taxon>Agaricomycetidae</taxon>
        <taxon>Agaricales</taxon>
        <taxon>Agaricineae</taxon>
        <taxon>Strophariaceae</taxon>
        <taxon>Psilocybe</taxon>
    </lineage>
</organism>
<sequence length="226" mass="23910">MPFFVISVYILATYLAAISVTSTANAGIITQTQTLYYVPMPTPTFTNTFSLEVHETAEYMPVATLEGGSVTRYQKVNVQSLAVVHYPSPINSFDPIATTIISQPVTRTFIFEEGSATYRESAPPSTTTLANGVVQRIFAATENCALNIPDKVGSCVRVEAVPAFDDDNTTESASTVTESWTGSLVPYATITSTAEGPTSSGSASRVPVGLGVVLSLMAAFTSALLL</sequence>
<keyword evidence="2" id="KW-1185">Reference proteome</keyword>
<gene>
    <name evidence="1" type="ORF">D9619_004645</name>
</gene>
<name>A0A8H5BQ75_9AGAR</name>
<evidence type="ECO:0000313" key="2">
    <source>
        <dbReference type="Proteomes" id="UP000567179"/>
    </source>
</evidence>
<protein>
    <submittedName>
        <fullName evidence="1">Uncharacterized protein</fullName>
    </submittedName>
</protein>
<comment type="caution">
    <text evidence="1">The sequence shown here is derived from an EMBL/GenBank/DDBJ whole genome shotgun (WGS) entry which is preliminary data.</text>
</comment>